<evidence type="ECO:0000256" key="4">
    <source>
        <dbReference type="SAM" id="MobiDB-lite"/>
    </source>
</evidence>
<dbReference type="InterPro" id="IPR011874">
    <property type="entry name" value="Fibro_Slime"/>
</dbReference>
<evidence type="ECO:0000256" key="6">
    <source>
        <dbReference type="SAM" id="SignalP"/>
    </source>
</evidence>
<dbReference type="InterPro" id="IPR001673">
    <property type="entry name" value="S_mold_repeat"/>
</dbReference>
<feature type="domain" description="PA14" evidence="7">
    <location>
        <begin position="104"/>
        <end position="262"/>
    </location>
</feature>
<dbReference type="AlphaFoldDB" id="A0AAN7U1I8"/>
<name>A0AAN7U1I8_9MYCE</name>
<evidence type="ECO:0000256" key="5">
    <source>
        <dbReference type="SAM" id="Phobius"/>
    </source>
</evidence>
<accession>A0AAN7U1I8</accession>
<dbReference type="PROSITE" id="PS51820">
    <property type="entry name" value="PA14"/>
    <property type="match status" value="1"/>
</dbReference>
<dbReference type="InterPro" id="IPR037524">
    <property type="entry name" value="PA14/GLEYA"/>
</dbReference>
<reference evidence="8 9" key="1">
    <citation type="submission" date="2023-11" db="EMBL/GenBank/DDBJ databases">
        <title>Dfirmibasis_genome.</title>
        <authorList>
            <person name="Edelbroek B."/>
            <person name="Kjellin J."/>
            <person name="Jerlstrom-Hultqvist J."/>
            <person name="Soderbom F."/>
        </authorList>
    </citation>
    <scope>NUCLEOTIDE SEQUENCE [LARGE SCALE GENOMIC DNA]</scope>
    <source>
        <strain evidence="8 9">TNS-C-14</strain>
    </source>
</reference>
<dbReference type="SMART" id="SM00758">
    <property type="entry name" value="PA14"/>
    <property type="match status" value="1"/>
</dbReference>
<evidence type="ECO:0000256" key="2">
    <source>
        <dbReference type="ARBA" id="ARBA00022729"/>
    </source>
</evidence>
<protein>
    <recommendedName>
        <fullName evidence="7">PA14 domain-containing protein</fullName>
    </recommendedName>
</protein>
<keyword evidence="5" id="KW-1133">Transmembrane helix</keyword>
<dbReference type="InterPro" id="IPR051154">
    <property type="entry name" value="Prespore-cell_inducing_factor"/>
</dbReference>
<keyword evidence="3" id="KW-0325">Glycoprotein</keyword>
<feature type="compositionally biased region" description="Polar residues" evidence="4">
    <location>
        <begin position="682"/>
        <end position="697"/>
    </location>
</feature>
<evidence type="ECO:0000256" key="1">
    <source>
        <dbReference type="ARBA" id="ARBA00008709"/>
    </source>
</evidence>
<comment type="caution">
    <text evidence="8">The sequence shown here is derived from an EMBL/GenBank/DDBJ whole genome shotgun (WGS) entry which is preliminary data.</text>
</comment>
<evidence type="ECO:0000256" key="3">
    <source>
        <dbReference type="ARBA" id="ARBA00023180"/>
    </source>
</evidence>
<sequence length="712" mass="76592">MKYLFIALFLILYCSLIKGDSKKFTVNIYDNDPLFSPDFENANGEKNGLVQKILGSDGNPIPADYTLTDSNGRFYIKNATTFKSWFNEVPGVSIRVPYELVLTQSTSSPNFYSFSDDTFFPINTLGWYNKSIKSNYPFKTYKDSQGNAQNFHFCLHASFVMSTNCKEVFNFKGDDDVWVFINDVLVLDIGGVHGAKSGSVNMTNLINKIHSDPNTKGNCKVGTYPFDFFYCERHTSASTCFFETNMGFTCSYFDYCGVCNGKGECCVDQKVNQCYTKKCPAPNSLPSGATNYQDYMTVVSTSNCGATDSNKCNIYSCNNSTGCVFAPKVCNDNDPCTKDSCDPTTGYCSFTPTNPTVTTTCLITGCNSTSGKNYSIPTNCDDNNKCTVDTCTEGQGCIHSQKCDDDDPCTVDKCNASDGTCTHTPIDKCNSNCPSCVAQPCKILSCNTVNSLCNYTDVVYQPSSVCYTASCDLQTEDPVYTPIDASCDASDKCFVPQCNSSTKACNRIPAINCDDNNKCTTDSCSGGSCSHAQINCDDNDPCTTDTCSPTDGCVHTPMACKQTSSCSTFSCKAGTCVATPITCSSSIKCQDSICKEGVGCVSFNRTCPPEDDCSSSYCSMESGECESKAYDPLPFSCQSIGVKVGVGIGAAAAAGIAIGGAVALGLAVFGSKKAYDSWKTSRGNVMSGSQSNPLYTQNNNNGNNPLYSSPSE</sequence>
<keyword evidence="2 6" id="KW-0732">Signal</keyword>
<keyword evidence="5" id="KW-0812">Transmembrane</keyword>
<keyword evidence="9" id="KW-1185">Reference proteome</keyword>
<dbReference type="EMBL" id="JAVFKY010000001">
    <property type="protein sequence ID" value="KAK5583157.1"/>
    <property type="molecule type" value="Genomic_DNA"/>
</dbReference>
<feature type="chain" id="PRO_5043027510" description="PA14 domain-containing protein" evidence="6">
    <location>
        <begin position="20"/>
        <end position="712"/>
    </location>
</feature>
<comment type="similarity">
    <text evidence="1">Belongs to the prespore-cell-inducing factor family.</text>
</comment>
<evidence type="ECO:0000313" key="8">
    <source>
        <dbReference type="EMBL" id="KAK5583157.1"/>
    </source>
</evidence>
<dbReference type="Pfam" id="PF07691">
    <property type="entry name" value="PA14"/>
    <property type="match status" value="1"/>
</dbReference>
<feature type="transmembrane region" description="Helical" evidence="5">
    <location>
        <begin position="644"/>
        <end position="669"/>
    </location>
</feature>
<dbReference type="NCBIfam" id="TIGR02148">
    <property type="entry name" value="Fibro_Slime"/>
    <property type="match status" value="1"/>
</dbReference>
<dbReference type="Proteomes" id="UP001344447">
    <property type="component" value="Unassembled WGS sequence"/>
</dbReference>
<evidence type="ECO:0000259" key="7">
    <source>
        <dbReference type="PROSITE" id="PS51820"/>
    </source>
</evidence>
<dbReference type="InterPro" id="IPR011658">
    <property type="entry name" value="PA14_dom"/>
</dbReference>
<dbReference type="GO" id="GO:0005576">
    <property type="term" value="C:extracellular region"/>
    <property type="evidence" value="ECO:0007669"/>
    <property type="project" value="TreeGrafter"/>
</dbReference>
<dbReference type="PANTHER" id="PTHR31137">
    <property type="entry name" value="PROTEIN PSIB-RELATED-RELATED"/>
    <property type="match status" value="1"/>
</dbReference>
<dbReference type="Pfam" id="PF00526">
    <property type="entry name" value="Dicty_CTDC"/>
    <property type="match status" value="6"/>
</dbReference>
<dbReference type="PANTHER" id="PTHR31137:SF11">
    <property type="entry name" value="PROTEIN PSIF"/>
    <property type="match status" value="1"/>
</dbReference>
<evidence type="ECO:0000313" key="9">
    <source>
        <dbReference type="Proteomes" id="UP001344447"/>
    </source>
</evidence>
<feature type="region of interest" description="Disordered" evidence="4">
    <location>
        <begin position="682"/>
        <end position="712"/>
    </location>
</feature>
<proteinExistence type="inferred from homology"/>
<keyword evidence="5" id="KW-0472">Membrane</keyword>
<organism evidence="8 9">
    <name type="scientific">Dictyostelium firmibasis</name>
    <dbReference type="NCBI Taxonomy" id="79012"/>
    <lineage>
        <taxon>Eukaryota</taxon>
        <taxon>Amoebozoa</taxon>
        <taxon>Evosea</taxon>
        <taxon>Eumycetozoa</taxon>
        <taxon>Dictyostelia</taxon>
        <taxon>Dictyosteliales</taxon>
        <taxon>Dictyosteliaceae</taxon>
        <taxon>Dictyostelium</taxon>
    </lineage>
</organism>
<gene>
    <name evidence="8" type="ORF">RB653_004747</name>
</gene>
<feature type="signal peptide" evidence="6">
    <location>
        <begin position="1"/>
        <end position="19"/>
    </location>
</feature>